<dbReference type="RefSeq" id="WP_129834911.1">
    <property type="nucleotide sequence ID" value="NZ_CP035704.1"/>
</dbReference>
<dbReference type="InterPro" id="IPR004046">
    <property type="entry name" value="GST_C"/>
</dbReference>
<dbReference type="InterPro" id="IPR040079">
    <property type="entry name" value="Glutathione_S-Trfase"/>
</dbReference>
<dbReference type="EMBL" id="CP035704">
    <property type="protein sequence ID" value="QBB71676.1"/>
    <property type="molecule type" value="Genomic_DNA"/>
</dbReference>
<gene>
    <name evidence="3" type="ORF">ELE36_15660</name>
</gene>
<dbReference type="Pfam" id="PF00043">
    <property type="entry name" value="GST_C"/>
    <property type="match status" value="1"/>
</dbReference>
<dbReference type="SUPFAM" id="SSF52833">
    <property type="entry name" value="Thioredoxin-like"/>
    <property type="match status" value="1"/>
</dbReference>
<dbReference type="Gene3D" id="3.40.30.10">
    <property type="entry name" value="Glutaredoxin"/>
    <property type="match status" value="1"/>
</dbReference>
<dbReference type="GO" id="GO:0016740">
    <property type="term" value="F:transferase activity"/>
    <property type="evidence" value="ECO:0007669"/>
    <property type="project" value="UniProtKB-KW"/>
</dbReference>
<dbReference type="OrthoDB" id="9782992at2"/>
<evidence type="ECO:0000313" key="3">
    <source>
        <dbReference type="EMBL" id="QBB71676.1"/>
    </source>
</evidence>
<dbReference type="InterPro" id="IPR004045">
    <property type="entry name" value="Glutathione_S-Trfase_N"/>
</dbReference>
<dbReference type="PANTHER" id="PTHR44051:SF8">
    <property type="entry name" value="GLUTATHIONE S-TRANSFERASE GSTA"/>
    <property type="match status" value="1"/>
</dbReference>
<dbReference type="SFLD" id="SFLDS00019">
    <property type="entry name" value="Glutathione_Transferase_(cytos"/>
    <property type="match status" value="1"/>
</dbReference>
<dbReference type="Proteomes" id="UP000291562">
    <property type="component" value="Chromosome"/>
</dbReference>
<dbReference type="CDD" id="cd00570">
    <property type="entry name" value="GST_N_family"/>
    <property type="match status" value="1"/>
</dbReference>
<keyword evidence="4" id="KW-1185">Reference proteome</keyword>
<dbReference type="InterPro" id="IPR010987">
    <property type="entry name" value="Glutathione-S-Trfase_C-like"/>
</dbReference>
<dbReference type="PANTHER" id="PTHR44051">
    <property type="entry name" value="GLUTATHIONE S-TRANSFERASE-RELATED"/>
    <property type="match status" value="1"/>
</dbReference>
<protein>
    <submittedName>
        <fullName evidence="3">Glutathione S-transferase family protein</fullName>
    </submittedName>
</protein>
<dbReference type="SFLD" id="SFLDG00358">
    <property type="entry name" value="Main_(cytGST)"/>
    <property type="match status" value="1"/>
</dbReference>
<dbReference type="Gene3D" id="1.20.1050.10">
    <property type="match status" value="1"/>
</dbReference>
<proteinExistence type="predicted"/>
<name>A0A411HMC9_9GAMM</name>
<sequence length="219" mass="25068">MSLEFYFHPLSSFCHKALIALYENNTAFVPHTVDLADEKSRNDFRNLWPIGKFPVLRDTKQDRIIPESSIIIEYLDQHYSGGTPLIPSDPDVAREVRLKDRFYDSYVHAPVQKIVGDRIRPHDVRDPHGVAEAKAQMLVAYGIVEKEMATRIWAMGDFFSMADCAAAPALFYGNLVMPLAPDFKNLAAYLQRLMLRPSYARVLREAQPYMAMFPKEEAQ</sequence>
<dbReference type="AlphaFoldDB" id="A0A411HMC9"/>
<dbReference type="PROSITE" id="PS50405">
    <property type="entry name" value="GST_CTER"/>
    <property type="match status" value="1"/>
</dbReference>
<dbReference type="InterPro" id="IPR036282">
    <property type="entry name" value="Glutathione-S-Trfase_C_sf"/>
</dbReference>
<dbReference type="InterPro" id="IPR036249">
    <property type="entry name" value="Thioredoxin-like_sf"/>
</dbReference>
<evidence type="ECO:0000259" key="2">
    <source>
        <dbReference type="PROSITE" id="PS50405"/>
    </source>
</evidence>
<feature type="domain" description="GST N-terminal" evidence="1">
    <location>
        <begin position="1"/>
        <end position="83"/>
    </location>
</feature>
<dbReference type="SUPFAM" id="SSF47616">
    <property type="entry name" value="GST C-terminal domain-like"/>
    <property type="match status" value="1"/>
</dbReference>
<keyword evidence="3" id="KW-0808">Transferase</keyword>
<dbReference type="PROSITE" id="PS50404">
    <property type="entry name" value="GST_NTER"/>
    <property type="match status" value="1"/>
</dbReference>
<accession>A0A411HMC9</accession>
<evidence type="ECO:0000259" key="1">
    <source>
        <dbReference type="PROSITE" id="PS50404"/>
    </source>
</evidence>
<dbReference type="KEGG" id="xbc:ELE36_15660"/>
<reference evidence="3 4" key="1">
    <citation type="submission" date="2019-01" db="EMBL/GenBank/DDBJ databases">
        <title>Pseudolysobacter antarctica gen. nov., sp. nov., isolated from Fildes Peninsula, Antarctica.</title>
        <authorList>
            <person name="Wei Z."/>
            <person name="Peng F."/>
        </authorList>
    </citation>
    <scope>NUCLEOTIDE SEQUENCE [LARGE SCALE GENOMIC DNA]</scope>
    <source>
        <strain evidence="3 4">AQ6-296</strain>
    </source>
</reference>
<evidence type="ECO:0000313" key="4">
    <source>
        <dbReference type="Proteomes" id="UP000291562"/>
    </source>
</evidence>
<dbReference type="Pfam" id="PF13417">
    <property type="entry name" value="GST_N_3"/>
    <property type="match status" value="1"/>
</dbReference>
<organism evidence="3 4">
    <name type="scientific">Pseudolysobacter antarcticus</name>
    <dbReference type="NCBI Taxonomy" id="2511995"/>
    <lineage>
        <taxon>Bacteria</taxon>
        <taxon>Pseudomonadati</taxon>
        <taxon>Pseudomonadota</taxon>
        <taxon>Gammaproteobacteria</taxon>
        <taxon>Lysobacterales</taxon>
        <taxon>Rhodanobacteraceae</taxon>
        <taxon>Pseudolysobacter</taxon>
    </lineage>
</organism>
<feature type="domain" description="GST C-terminal" evidence="2">
    <location>
        <begin position="89"/>
        <end position="212"/>
    </location>
</feature>
<dbReference type="CDD" id="cd00299">
    <property type="entry name" value="GST_C_family"/>
    <property type="match status" value="1"/>
</dbReference>